<dbReference type="PANTHER" id="PTHR40621:SF7">
    <property type="entry name" value="BZIP DOMAIN-CONTAINING PROTEIN"/>
    <property type="match status" value="1"/>
</dbReference>
<evidence type="ECO:0000256" key="1">
    <source>
        <dbReference type="ARBA" id="ARBA00004123"/>
    </source>
</evidence>
<evidence type="ECO:0000313" key="6">
    <source>
        <dbReference type="Proteomes" id="UP000094385"/>
    </source>
</evidence>
<gene>
    <name evidence="5" type="ORF">LIPSTDRAFT_115432</name>
</gene>
<evidence type="ECO:0000256" key="3">
    <source>
        <dbReference type="SAM" id="MobiDB-lite"/>
    </source>
</evidence>
<dbReference type="Proteomes" id="UP000094385">
    <property type="component" value="Unassembled WGS sequence"/>
</dbReference>
<feature type="domain" description="BZIP" evidence="4">
    <location>
        <begin position="87"/>
        <end position="150"/>
    </location>
</feature>
<feature type="region of interest" description="Disordered" evidence="3">
    <location>
        <begin position="262"/>
        <end position="318"/>
    </location>
</feature>
<dbReference type="SUPFAM" id="SSF57959">
    <property type="entry name" value="Leucine zipper domain"/>
    <property type="match status" value="1"/>
</dbReference>
<organism evidence="5 6">
    <name type="scientific">Lipomyces starkeyi NRRL Y-11557</name>
    <dbReference type="NCBI Taxonomy" id="675824"/>
    <lineage>
        <taxon>Eukaryota</taxon>
        <taxon>Fungi</taxon>
        <taxon>Dikarya</taxon>
        <taxon>Ascomycota</taxon>
        <taxon>Saccharomycotina</taxon>
        <taxon>Lipomycetes</taxon>
        <taxon>Lipomycetales</taxon>
        <taxon>Lipomycetaceae</taxon>
        <taxon>Lipomyces</taxon>
    </lineage>
</organism>
<dbReference type="Pfam" id="PF10297">
    <property type="entry name" value="Hap4_Hap_bind"/>
    <property type="match status" value="1"/>
</dbReference>
<dbReference type="EMBL" id="KV454290">
    <property type="protein sequence ID" value="ODQ75595.1"/>
    <property type="molecule type" value="Genomic_DNA"/>
</dbReference>
<sequence length="623" mass="67493">MAPGHSTSIFGSAVALSSTVLSGPNVGVVAIQPAGPVLEAHASPSSAIAPRIKPETRTDVADINCIRPSKEWVLPPRPKPGRKPSTETPPTKRKAQNRAAQRAFRERRAARVVELEERLQELESEKDEKESRLTSTLMRISAENQELKSVTDELKQQLELFKQFRAQQGAMGATGQGVQTHLAMAIHQPAHHLVSPAPSPDSNEQTYSHEMLDRALEERLPVDGRSLASPASTSATMSSPGTQYQYVSPSTVTVPIRRRIKEERRECTSSSQISFSSPHIGTTNSPPSYTHRPSISHAASHPSPLHASDPEQDSGHSDKCGLCHADGNCLCTDIGITPAIDIFPKRPPSPVSAKTAESHTKRLKGLHEEDLEMDFTHAFQTAKIISLNKSSYQPQPRHQHQQRRQEYDFNDATDFTSALSSDQSEMKTNVRVADPCGFCSSGTPCLCAEAADTEANNSMRDSQVMENSMITTLPPLRSDPHSRNAVQNKLHTLHPEPINDVTATSSFAPANNFAPGTCEACQRDPMQTLFCTSLASGRQNSTGGTGCGNCNQPGGCCGGSNGSEVRDTAFIPCSAAYRTLSRHRGFKAVELPSLVGKLSTRGGQVEVASVASILRELDRRLYS</sequence>
<dbReference type="InterPro" id="IPR004827">
    <property type="entry name" value="bZIP"/>
</dbReference>
<dbReference type="InterPro" id="IPR050936">
    <property type="entry name" value="AP-1-like"/>
</dbReference>
<dbReference type="GO" id="GO:0090575">
    <property type="term" value="C:RNA polymerase II transcription regulator complex"/>
    <property type="evidence" value="ECO:0007669"/>
    <property type="project" value="TreeGrafter"/>
</dbReference>
<feature type="compositionally biased region" description="Polar residues" evidence="3">
    <location>
        <begin position="241"/>
        <end position="250"/>
    </location>
</feature>
<comment type="subcellular location">
    <subcellularLocation>
        <location evidence="1">Nucleus</location>
    </subcellularLocation>
</comment>
<name>A0A1E3QD10_LIPST</name>
<protein>
    <recommendedName>
        <fullName evidence="4">BZIP domain-containing protein</fullName>
    </recommendedName>
</protein>
<keyword evidence="6" id="KW-1185">Reference proteome</keyword>
<feature type="region of interest" description="Disordered" evidence="3">
    <location>
        <begin position="68"/>
        <end position="106"/>
    </location>
</feature>
<accession>A0A1E3QD10</accession>
<dbReference type="InterPro" id="IPR018287">
    <property type="entry name" value="Hap4_TF_heteromerisation"/>
</dbReference>
<dbReference type="AlphaFoldDB" id="A0A1E3QD10"/>
<dbReference type="PROSITE" id="PS50217">
    <property type="entry name" value="BZIP"/>
    <property type="match status" value="1"/>
</dbReference>
<feature type="compositionally biased region" description="Low complexity" evidence="3">
    <location>
        <begin position="226"/>
        <end position="240"/>
    </location>
</feature>
<dbReference type="InterPro" id="IPR046347">
    <property type="entry name" value="bZIP_sf"/>
</dbReference>
<dbReference type="PROSITE" id="PS00036">
    <property type="entry name" value="BZIP_BASIC"/>
    <property type="match status" value="1"/>
</dbReference>
<keyword evidence="2" id="KW-0539">Nucleus</keyword>
<dbReference type="OrthoDB" id="5374328at2759"/>
<evidence type="ECO:0000313" key="5">
    <source>
        <dbReference type="EMBL" id="ODQ75595.1"/>
    </source>
</evidence>
<proteinExistence type="predicted"/>
<dbReference type="GO" id="GO:0001228">
    <property type="term" value="F:DNA-binding transcription activator activity, RNA polymerase II-specific"/>
    <property type="evidence" value="ECO:0007669"/>
    <property type="project" value="TreeGrafter"/>
</dbReference>
<dbReference type="GO" id="GO:0000976">
    <property type="term" value="F:transcription cis-regulatory region binding"/>
    <property type="evidence" value="ECO:0007669"/>
    <property type="project" value="InterPro"/>
</dbReference>
<dbReference type="Gene3D" id="1.20.5.170">
    <property type="match status" value="1"/>
</dbReference>
<reference evidence="5 6" key="1">
    <citation type="journal article" date="2016" name="Proc. Natl. Acad. Sci. U.S.A.">
        <title>Comparative genomics of biotechnologically important yeasts.</title>
        <authorList>
            <person name="Riley R."/>
            <person name="Haridas S."/>
            <person name="Wolfe K.H."/>
            <person name="Lopes M.R."/>
            <person name="Hittinger C.T."/>
            <person name="Goeker M."/>
            <person name="Salamov A.A."/>
            <person name="Wisecaver J.H."/>
            <person name="Long T.M."/>
            <person name="Calvey C.H."/>
            <person name="Aerts A.L."/>
            <person name="Barry K.W."/>
            <person name="Choi C."/>
            <person name="Clum A."/>
            <person name="Coughlan A.Y."/>
            <person name="Deshpande S."/>
            <person name="Douglass A.P."/>
            <person name="Hanson S.J."/>
            <person name="Klenk H.-P."/>
            <person name="LaButti K.M."/>
            <person name="Lapidus A."/>
            <person name="Lindquist E.A."/>
            <person name="Lipzen A.M."/>
            <person name="Meier-Kolthoff J.P."/>
            <person name="Ohm R.A."/>
            <person name="Otillar R.P."/>
            <person name="Pangilinan J.L."/>
            <person name="Peng Y."/>
            <person name="Rokas A."/>
            <person name="Rosa C.A."/>
            <person name="Scheuner C."/>
            <person name="Sibirny A.A."/>
            <person name="Slot J.C."/>
            <person name="Stielow J.B."/>
            <person name="Sun H."/>
            <person name="Kurtzman C.P."/>
            <person name="Blackwell M."/>
            <person name="Grigoriev I.V."/>
            <person name="Jeffries T.W."/>
        </authorList>
    </citation>
    <scope>NUCLEOTIDE SEQUENCE [LARGE SCALE GENOMIC DNA]</scope>
    <source>
        <strain evidence="5 6">NRRL Y-11557</strain>
    </source>
</reference>
<feature type="region of interest" description="Disordered" evidence="3">
    <location>
        <begin position="225"/>
        <end position="250"/>
    </location>
</feature>
<feature type="compositionally biased region" description="Polar residues" evidence="3">
    <location>
        <begin position="279"/>
        <end position="288"/>
    </location>
</feature>
<dbReference type="STRING" id="675824.A0A1E3QD10"/>
<dbReference type="PANTHER" id="PTHR40621">
    <property type="entry name" value="TRANSCRIPTION FACTOR KAPC-RELATED"/>
    <property type="match status" value="1"/>
</dbReference>
<evidence type="ECO:0000256" key="2">
    <source>
        <dbReference type="ARBA" id="ARBA00023242"/>
    </source>
</evidence>
<dbReference type="SMART" id="SM00338">
    <property type="entry name" value="BRLZ"/>
    <property type="match status" value="1"/>
</dbReference>
<evidence type="ECO:0000259" key="4">
    <source>
        <dbReference type="PROSITE" id="PS50217"/>
    </source>
</evidence>
<feature type="compositionally biased region" description="Low complexity" evidence="3">
    <location>
        <begin position="293"/>
        <end position="307"/>
    </location>
</feature>